<dbReference type="SUPFAM" id="SSF56672">
    <property type="entry name" value="DNA/RNA polymerases"/>
    <property type="match status" value="1"/>
</dbReference>
<feature type="non-terminal residue" evidence="1">
    <location>
        <position position="1"/>
    </location>
</feature>
<gene>
    <name evidence="1" type="ORF">HD556DRAFT_1220678</name>
</gene>
<proteinExistence type="predicted"/>
<reference evidence="1" key="1">
    <citation type="journal article" date="2020" name="New Phytol.">
        <title>Comparative genomics reveals dynamic genome evolution in host specialist ectomycorrhizal fungi.</title>
        <authorList>
            <person name="Lofgren L.A."/>
            <person name="Nguyen N.H."/>
            <person name="Vilgalys R."/>
            <person name="Ruytinx J."/>
            <person name="Liao H.L."/>
            <person name="Branco S."/>
            <person name="Kuo A."/>
            <person name="LaButti K."/>
            <person name="Lipzen A."/>
            <person name="Andreopoulos W."/>
            <person name="Pangilinan J."/>
            <person name="Riley R."/>
            <person name="Hundley H."/>
            <person name="Na H."/>
            <person name="Barry K."/>
            <person name="Grigoriev I.V."/>
            <person name="Stajich J.E."/>
            <person name="Kennedy P.G."/>
        </authorList>
    </citation>
    <scope>NUCLEOTIDE SEQUENCE</scope>
    <source>
        <strain evidence="1">S12</strain>
    </source>
</reference>
<dbReference type="Gene3D" id="3.30.70.270">
    <property type="match status" value="1"/>
</dbReference>
<evidence type="ECO:0000313" key="2">
    <source>
        <dbReference type="Proteomes" id="UP000719766"/>
    </source>
</evidence>
<evidence type="ECO:0000313" key="1">
    <source>
        <dbReference type="EMBL" id="KAG1805117.1"/>
    </source>
</evidence>
<keyword evidence="2" id="KW-1185">Reference proteome</keyword>
<dbReference type="InterPro" id="IPR043502">
    <property type="entry name" value="DNA/RNA_pol_sf"/>
</dbReference>
<dbReference type="OrthoDB" id="3201810at2759"/>
<dbReference type="Proteomes" id="UP000719766">
    <property type="component" value="Unassembled WGS sequence"/>
</dbReference>
<accession>A0A9P7DWW8</accession>
<organism evidence="1 2">
    <name type="scientific">Suillus plorans</name>
    <dbReference type="NCBI Taxonomy" id="116603"/>
    <lineage>
        <taxon>Eukaryota</taxon>
        <taxon>Fungi</taxon>
        <taxon>Dikarya</taxon>
        <taxon>Basidiomycota</taxon>
        <taxon>Agaricomycotina</taxon>
        <taxon>Agaricomycetes</taxon>
        <taxon>Agaricomycetidae</taxon>
        <taxon>Boletales</taxon>
        <taxon>Suillineae</taxon>
        <taxon>Suillaceae</taxon>
        <taxon>Suillus</taxon>
    </lineage>
</organism>
<dbReference type="GeneID" id="64590561"/>
<name>A0A9P7DWW8_9AGAM</name>
<dbReference type="AlphaFoldDB" id="A0A9P7DWW8"/>
<comment type="caution">
    <text evidence="1">The sequence shown here is derived from an EMBL/GenBank/DDBJ whole genome shotgun (WGS) entry which is preliminary data.</text>
</comment>
<protein>
    <recommendedName>
        <fullName evidence="3">Reverse transcriptase/retrotransposon-derived protein RNase H-like domain-containing protein</fullName>
    </recommendedName>
</protein>
<sequence>DVRSFLGLVRYLDQFLPSLADHTRLLTPLTTKTSEHDWPGWTDIHQSAFDAIKRLVISRDCLTTIDHDNLGDNKIFVTCDASD</sequence>
<evidence type="ECO:0008006" key="3">
    <source>
        <dbReference type="Google" id="ProtNLM"/>
    </source>
</evidence>
<feature type="non-terminal residue" evidence="1">
    <location>
        <position position="83"/>
    </location>
</feature>
<dbReference type="InterPro" id="IPR043128">
    <property type="entry name" value="Rev_trsase/Diguanyl_cyclase"/>
</dbReference>
<dbReference type="EMBL" id="JABBWE010000003">
    <property type="protein sequence ID" value="KAG1805117.1"/>
    <property type="molecule type" value="Genomic_DNA"/>
</dbReference>
<dbReference type="RefSeq" id="XP_041166732.1">
    <property type="nucleotide sequence ID" value="XM_041296797.1"/>
</dbReference>